<dbReference type="InterPro" id="IPR036909">
    <property type="entry name" value="Cyt_c-like_dom_sf"/>
</dbReference>
<dbReference type="AlphaFoldDB" id="A0A0P1EC51"/>
<feature type="domain" description="Cytochrome c" evidence="8">
    <location>
        <begin position="213"/>
        <end position="312"/>
    </location>
</feature>
<dbReference type="GeneID" id="55492617"/>
<evidence type="ECO:0000256" key="6">
    <source>
        <dbReference type="PROSITE-ProRule" id="PRU00433"/>
    </source>
</evidence>
<name>A0A0P1EC51_9RHOB</name>
<dbReference type="PRINTS" id="PR00604">
    <property type="entry name" value="CYTCHRMECIAB"/>
</dbReference>
<dbReference type="RefSeq" id="WP_145974890.1">
    <property type="nucleotide sequence ID" value="NZ_CYPU01000023.1"/>
</dbReference>
<proteinExistence type="predicted"/>
<dbReference type="GO" id="GO:0046872">
    <property type="term" value="F:metal ion binding"/>
    <property type="evidence" value="ECO:0007669"/>
    <property type="project" value="UniProtKB-KW"/>
</dbReference>
<dbReference type="InterPro" id="IPR002327">
    <property type="entry name" value="Cyt_c_1A/1B"/>
</dbReference>
<dbReference type="GO" id="GO:0009055">
    <property type="term" value="F:electron transfer activity"/>
    <property type="evidence" value="ECO:0007669"/>
    <property type="project" value="InterPro"/>
</dbReference>
<dbReference type="SMART" id="SM00867">
    <property type="entry name" value="YceI"/>
    <property type="match status" value="1"/>
</dbReference>
<evidence type="ECO:0000313" key="10">
    <source>
        <dbReference type="Proteomes" id="UP000050783"/>
    </source>
</evidence>
<dbReference type="Gene3D" id="2.40.128.110">
    <property type="entry name" value="Lipid/polyisoprenoid-binding, YceI-like"/>
    <property type="match status" value="1"/>
</dbReference>
<accession>A0A0P1EC51</accession>
<keyword evidence="7" id="KW-0732">Signal</keyword>
<evidence type="ECO:0000256" key="7">
    <source>
        <dbReference type="SAM" id="SignalP"/>
    </source>
</evidence>
<evidence type="ECO:0000256" key="4">
    <source>
        <dbReference type="ARBA" id="ARBA00022982"/>
    </source>
</evidence>
<dbReference type="PANTHER" id="PTHR11961">
    <property type="entry name" value="CYTOCHROME C"/>
    <property type="match status" value="1"/>
</dbReference>
<dbReference type="Pfam" id="PF00034">
    <property type="entry name" value="Cytochrom_C"/>
    <property type="match status" value="1"/>
</dbReference>
<evidence type="ECO:0000256" key="1">
    <source>
        <dbReference type="ARBA" id="ARBA00022448"/>
    </source>
</evidence>
<dbReference type="EMBL" id="CYPU01000023">
    <property type="protein sequence ID" value="CUH47194.1"/>
    <property type="molecule type" value="Genomic_DNA"/>
</dbReference>
<keyword evidence="1" id="KW-0813">Transport</keyword>
<evidence type="ECO:0000256" key="2">
    <source>
        <dbReference type="ARBA" id="ARBA00022617"/>
    </source>
</evidence>
<dbReference type="SUPFAM" id="SSF46626">
    <property type="entry name" value="Cytochrome c"/>
    <property type="match status" value="1"/>
</dbReference>
<evidence type="ECO:0000259" key="8">
    <source>
        <dbReference type="PROSITE" id="PS51007"/>
    </source>
</evidence>
<evidence type="ECO:0000313" key="9">
    <source>
        <dbReference type="EMBL" id="CUH47194.1"/>
    </source>
</evidence>
<dbReference type="InterPro" id="IPR036761">
    <property type="entry name" value="TTHA0802/YceI-like_sf"/>
</dbReference>
<keyword evidence="4" id="KW-0249">Electron transport</keyword>
<dbReference type="SUPFAM" id="SSF101874">
    <property type="entry name" value="YceI-like"/>
    <property type="match status" value="1"/>
</dbReference>
<dbReference type="Gene3D" id="1.10.760.10">
    <property type="entry name" value="Cytochrome c-like domain"/>
    <property type="match status" value="1"/>
</dbReference>
<dbReference type="PROSITE" id="PS51007">
    <property type="entry name" value="CYTC"/>
    <property type="match status" value="1"/>
</dbReference>
<dbReference type="STRING" id="81569.RUM4293_03193"/>
<feature type="signal peptide" evidence="7">
    <location>
        <begin position="1"/>
        <end position="21"/>
    </location>
</feature>
<dbReference type="Proteomes" id="UP000050783">
    <property type="component" value="Unassembled WGS sequence"/>
</dbReference>
<dbReference type="InterPro" id="IPR007372">
    <property type="entry name" value="Lipid/polyisoprenoid-bd_YceI"/>
</dbReference>
<reference evidence="9 10" key="1">
    <citation type="submission" date="2015-09" db="EMBL/GenBank/DDBJ databases">
        <authorList>
            <consortium name="Swine Surveillance"/>
        </authorList>
    </citation>
    <scope>NUCLEOTIDE SEQUENCE [LARGE SCALE GENOMIC DNA]</scope>
    <source>
        <strain evidence="9 10">CECT 4292</strain>
    </source>
</reference>
<dbReference type="OrthoDB" id="5525824at2"/>
<gene>
    <name evidence="9" type="ORF">RUA4292_01362</name>
</gene>
<evidence type="ECO:0000256" key="3">
    <source>
        <dbReference type="ARBA" id="ARBA00022723"/>
    </source>
</evidence>
<dbReference type="InterPro" id="IPR009056">
    <property type="entry name" value="Cyt_c-like_dom"/>
</dbReference>
<keyword evidence="5 6" id="KW-0408">Iron</keyword>
<dbReference type="GO" id="GO:0020037">
    <property type="term" value="F:heme binding"/>
    <property type="evidence" value="ECO:0007669"/>
    <property type="project" value="InterPro"/>
</dbReference>
<feature type="chain" id="PRO_5006061428" evidence="7">
    <location>
        <begin position="22"/>
        <end position="314"/>
    </location>
</feature>
<sequence>MKLLLKAVTIASAIVATPVLSQTWTLAPEGSHLAYGSIKKDTVGEVNSFTGLSGQVGPDGKADIEIDLSSVETNIDIRNERMVDYVFRKAGSASLTAQFDMADVKALSVGETTIVDVDAMLSLAGTDVAFDAEMFVARLSETSVMVSTNDMVFISTEDAGVDAGVEKLMELADLSGITRTVPITARLIFNLDEKKAQAEPSAIAVTAVVVIEGDVKAGKKVFRKCSACHKLEENRHTVGPSLHRIIGATAGQADGFKFSEPLKGSGIVWTTDTLTAFLADPKGTVPGNKMQFRGLKKESDIVNVIAYLQAEAQG</sequence>
<evidence type="ECO:0000256" key="5">
    <source>
        <dbReference type="ARBA" id="ARBA00023004"/>
    </source>
</evidence>
<protein>
    <submittedName>
        <fullName evidence="9">Cytochrome c2 iso-2</fullName>
    </submittedName>
</protein>
<keyword evidence="3 6" id="KW-0479">Metal-binding</keyword>
<organism evidence="9 10">
    <name type="scientific">Ruegeria atlantica</name>
    <dbReference type="NCBI Taxonomy" id="81569"/>
    <lineage>
        <taxon>Bacteria</taxon>
        <taxon>Pseudomonadati</taxon>
        <taxon>Pseudomonadota</taxon>
        <taxon>Alphaproteobacteria</taxon>
        <taxon>Rhodobacterales</taxon>
        <taxon>Roseobacteraceae</taxon>
        <taxon>Ruegeria</taxon>
    </lineage>
</organism>
<keyword evidence="2 6" id="KW-0349">Heme</keyword>